<dbReference type="AlphaFoldDB" id="A0A1L9NS94"/>
<proteinExistence type="predicted"/>
<reference evidence="1 2" key="1">
    <citation type="submission" date="2016-10" db="EMBL/GenBank/DDBJ databases">
        <title>Genome sequence of Planktotalea frisia SH6-1.</title>
        <authorList>
            <person name="Poehlein A."/>
            <person name="Bakenhus I."/>
            <person name="Voget S."/>
            <person name="Brinkhoff T."/>
            <person name="Simon M."/>
        </authorList>
    </citation>
    <scope>NUCLEOTIDE SEQUENCE [LARGE SCALE GENOMIC DNA]</scope>
    <source>
        <strain evidence="1 2">SH6-1</strain>
    </source>
</reference>
<comment type="caution">
    <text evidence="1">The sequence shown here is derived from an EMBL/GenBank/DDBJ whole genome shotgun (WGS) entry which is preliminary data.</text>
</comment>
<evidence type="ECO:0000313" key="1">
    <source>
        <dbReference type="EMBL" id="OJI92188.1"/>
    </source>
</evidence>
<evidence type="ECO:0000313" key="2">
    <source>
        <dbReference type="Proteomes" id="UP000184514"/>
    </source>
</evidence>
<dbReference type="EMBL" id="MLCB01000196">
    <property type="protein sequence ID" value="OJI92188.1"/>
    <property type="molecule type" value="Genomic_DNA"/>
</dbReference>
<name>A0A1L9NS94_9RHOB</name>
<dbReference type="Proteomes" id="UP000184514">
    <property type="component" value="Unassembled WGS sequence"/>
</dbReference>
<keyword evidence="2" id="KW-1185">Reference proteome</keyword>
<sequence length="86" mass="9478">MHEMDAAIWSGEESPDIRPFVIGGIVPDDMNDALVGIAGFNLGKKLRRADPVDGGWLDKGRVEGFEVERAMDIYASSTCRGRDPWI</sequence>
<protein>
    <submittedName>
        <fullName evidence="1">Uncharacterized protein</fullName>
    </submittedName>
</protein>
<gene>
    <name evidence="1" type="ORF">PFRI_35950</name>
</gene>
<accession>A0A1L9NS94</accession>
<organism evidence="1 2">
    <name type="scientific">Planktotalea frisia</name>
    <dbReference type="NCBI Taxonomy" id="696762"/>
    <lineage>
        <taxon>Bacteria</taxon>
        <taxon>Pseudomonadati</taxon>
        <taxon>Pseudomonadota</taxon>
        <taxon>Alphaproteobacteria</taxon>
        <taxon>Rhodobacterales</taxon>
        <taxon>Paracoccaceae</taxon>
        <taxon>Planktotalea</taxon>
    </lineage>
</organism>